<reference evidence="7" key="1">
    <citation type="submission" date="2017-01" db="EMBL/GenBank/DDBJ databases">
        <authorList>
            <person name="Varghese N."/>
            <person name="Submissions S."/>
        </authorList>
    </citation>
    <scope>NUCLEOTIDE SEQUENCE [LARGE SCALE GENOMIC DNA]</scope>
    <source>
        <strain evidence="7">MNA4</strain>
    </source>
</reference>
<dbReference type="GO" id="GO:0000976">
    <property type="term" value="F:transcription cis-regulatory region binding"/>
    <property type="evidence" value="ECO:0007669"/>
    <property type="project" value="TreeGrafter"/>
</dbReference>
<sequence>MDKQITAHDVARLAGVSQSTVSRVFTEGASVSDGSRKKVLKAAEELGYQPNEFARSLIMRKTRLIGLVMKNVDNPFYPAVLKKFTATLRSMGYGVLLIDTAEDELCPRDIEQLIAYKVAGVVIMDATASFGTAEALKKNGIPAVLFNRVVEETALLSVSCDNRSASREIALHLIEDGCESFVYIAGKRGTSTNLEREQSFTETLQAEGYRSDFTVGGYTYDGGFKAVKNLPSENMPDAIFAANDIMAMGALDALKEMRLQKPVRLIGFDDIPMASWPGYALSTYKQPVDRMIEKTLGLLLGEGEERGTPAGPVYLEGELIIRET</sequence>
<dbReference type="PROSITE" id="PS50932">
    <property type="entry name" value="HTH_LACI_2"/>
    <property type="match status" value="1"/>
</dbReference>
<dbReference type="InterPro" id="IPR010982">
    <property type="entry name" value="Lambda_DNA-bd_dom_sf"/>
</dbReference>
<dbReference type="Pfam" id="PF13407">
    <property type="entry name" value="Peripla_BP_4"/>
    <property type="match status" value="1"/>
</dbReference>
<organism evidence="6 7">
    <name type="scientific">Edaphobacillus lindanitolerans</name>
    <dbReference type="NCBI Taxonomy" id="550447"/>
    <lineage>
        <taxon>Bacteria</taxon>
        <taxon>Bacillati</taxon>
        <taxon>Bacillota</taxon>
        <taxon>Bacilli</taxon>
        <taxon>Bacillales</taxon>
        <taxon>Bacillaceae</taxon>
        <taxon>Edaphobacillus</taxon>
    </lineage>
</organism>
<dbReference type="PANTHER" id="PTHR30146">
    <property type="entry name" value="LACI-RELATED TRANSCRIPTIONAL REPRESSOR"/>
    <property type="match status" value="1"/>
</dbReference>
<dbReference type="SUPFAM" id="SSF53822">
    <property type="entry name" value="Periplasmic binding protein-like I"/>
    <property type="match status" value="1"/>
</dbReference>
<dbReference type="GO" id="GO:0003700">
    <property type="term" value="F:DNA-binding transcription factor activity"/>
    <property type="evidence" value="ECO:0007669"/>
    <property type="project" value="TreeGrafter"/>
</dbReference>
<dbReference type="RefSeq" id="WP_076757574.1">
    <property type="nucleotide sequence ID" value="NZ_FTPL01000002.1"/>
</dbReference>
<dbReference type="CDD" id="cd01392">
    <property type="entry name" value="HTH_LacI"/>
    <property type="match status" value="1"/>
</dbReference>
<dbReference type="EMBL" id="FTPL01000002">
    <property type="protein sequence ID" value="SIT80035.1"/>
    <property type="molecule type" value="Genomic_DNA"/>
</dbReference>
<protein>
    <submittedName>
        <fullName evidence="6">DNA-binding transcriptional regulator, LacI/PurR family</fullName>
    </submittedName>
</protein>
<evidence type="ECO:0000256" key="2">
    <source>
        <dbReference type="ARBA" id="ARBA00023015"/>
    </source>
</evidence>
<proteinExistence type="predicted"/>
<feature type="domain" description="HTH lacI-type" evidence="5">
    <location>
        <begin position="5"/>
        <end position="59"/>
    </location>
</feature>
<name>A0A1U7PNW3_9BACI</name>
<dbReference type="InterPro" id="IPR000843">
    <property type="entry name" value="HTH_LacI"/>
</dbReference>
<evidence type="ECO:0000256" key="4">
    <source>
        <dbReference type="ARBA" id="ARBA00023163"/>
    </source>
</evidence>
<dbReference type="CDD" id="cd06278">
    <property type="entry name" value="PBP1_LacI-like"/>
    <property type="match status" value="1"/>
</dbReference>
<dbReference type="Gene3D" id="1.10.260.40">
    <property type="entry name" value="lambda repressor-like DNA-binding domains"/>
    <property type="match status" value="1"/>
</dbReference>
<dbReference type="AlphaFoldDB" id="A0A1U7PNW3"/>
<accession>A0A1U7PNW3</accession>
<dbReference type="InterPro" id="IPR025997">
    <property type="entry name" value="SBP_2_dom"/>
</dbReference>
<gene>
    <name evidence="6" type="ORF">SAMN05428946_1281</name>
</gene>
<dbReference type="PANTHER" id="PTHR30146:SF95">
    <property type="entry name" value="RIBOSE OPERON REPRESSOR"/>
    <property type="match status" value="1"/>
</dbReference>
<evidence type="ECO:0000313" key="6">
    <source>
        <dbReference type="EMBL" id="SIT80035.1"/>
    </source>
</evidence>
<dbReference type="InterPro" id="IPR028082">
    <property type="entry name" value="Peripla_BP_I"/>
</dbReference>
<dbReference type="SUPFAM" id="SSF47413">
    <property type="entry name" value="lambda repressor-like DNA-binding domains"/>
    <property type="match status" value="1"/>
</dbReference>
<dbReference type="Pfam" id="PF00356">
    <property type="entry name" value="LacI"/>
    <property type="match status" value="1"/>
</dbReference>
<dbReference type="OrthoDB" id="9775106at2"/>
<keyword evidence="4" id="KW-0804">Transcription</keyword>
<keyword evidence="3 6" id="KW-0238">DNA-binding</keyword>
<dbReference type="STRING" id="550447.SAMN05428946_1281"/>
<evidence type="ECO:0000256" key="3">
    <source>
        <dbReference type="ARBA" id="ARBA00023125"/>
    </source>
</evidence>
<keyword evidence="1" id="KW-0678">Repressor</keyword>
<evidence type="ECO:0000313" key="7">
    <source>
        <dbReference type="Proteomes" id="UP000187550"/>
    </source>
</evidence>
<dbReference type="SMART" id="SM00354">
    <property type="entry name" value="HTH_LACI"/>
    <property type="match status" value="1"/>
</dbReference>
<keyword evidence="2" id="KW-0805">Transcription regulation</keyword>
<evidence type="ECO:0000259" key="5">
    <source>
        <dbReference type="PROSITE" id="PS50932"/>
    </source>
</evidence>
<evidence type="ECO:0000256" key="1">
    <source>
        <dbReference type="ARBA" id="ARBA00022491"/>
    </source>
</evidence>
<dbReference type="Proteomes" id="UP000187550">
    <property type="component" value="Unassembled WGS sequence"/>
</dbReference>
<keyword evidence="7" id="KW-1185">Reference proteome</keyword>
<dbReference type="Gene3D" id="3.40.50.2300">
    <property type="match status" value="2"/>
</dbReference>